<gene>
    <name evidence="1" type="ORF">INF20_06815</name>
</gene>
<protein>
    <recommendedName>
        <fullName evidence="3">SipW-cognate class signal peptide</fullName>
    </recommendedName>
</protein>
<evidence type="ECO:0000313" key="2">
    <source>
        <dbReference type="Proteomes" id="UP001516588"/>
    </source>
</evidence>
<evidence type="ECO:0000313" key="1">
    <source>
        <dbReference type="EMBL" id="MBE5035981.1"/>
    </source>
</evidence>
<name>A0ABR9QYR0_9FIRM</name>
<organism evidence="1 2">
    <name type="scientific">Gallibacter intestinalis</name>
    <dbReference type="NCBI Taxonomy" id="2779356"/>
    <lineage>
        <taxon>Bacteria</taxon>
        <taxon>Bacillati</taxon>
        <taxon>Bacillota</taxon>
        <taxon>Clostridia</taxon>
        <taxon>Eubacteriales</taxon>
        <taxon>Eubacteriaceae</taxon>
        <taxon>Gallibacter</taxon>
    </lineage>
</organism>
<dbReference type="RefSeq" id="WP_226385626.1">
    <property type="nucleotide sequence ID" value="NZ_JADCKA010000012.1"/>
</dbReference>
<reference evidence="1 2" key="1">
    <citation type="submission" date="2020-10" db="EMBL/GenBank/DDBJ databases">
        <title>ChiBAC.</title>
        <authorList>
            <person name="Zenner C."/>
            <person name="Hitch T.C.A."/>
            <person name="Clavel T."/>
        </authorList>
    </citation>
    <scope>NUCLEOTIDE SEQUENCE [LARGE SCALE GENOMIC DNA]</scope>
    <source>
        <strain evidence="1 2">DSM 108706</strain>
    </source>
</reference>
<dbReference type="Proteomes" id="UP001516588">
    <property type="component" value="Unassembled WGS sequence"/>
</dbReference>
<proteinExistence type="predicted"/>
<comment type="caution">
    <text evidence="1">The sequence shown here is derived from an EMBL/GenBank/DDBJ whole genome shotgun (WGS) entry which is preliminary data.</text>
</comment>
<sequence length="443" mass="46956">MNTTKKSLWAAGIALLISIALLIGTTFAWFTDSVINKGNVISAGDLKISATAYDVDMRNTSGQSYEIAGVNNGNKIYFEATGQNLKNDSNPIINESLWEPGKSNAKLLTVKNEGSLAAKLSLSFDVNSDGLQNALWFDFIQVGSDGNLVGEFTKRPMSELASLGKNREFSLATGQSISFILVYGMNEHAGNDYQGKTFGADVTILAKQDTVEKDGFGSNQYDSESRYESISAESLKADLAAGGSVVLGDDINITPEGNGVDDGSLVPQTTITKDTTMNLSDKTLSLDTSKTNESLPYVPSLIAVNSGTLTLTGEGTINAEAGYNTAYGINVTGGTVVIEDGNYYGAMSAVQVQKGTLIINGGFFDLAPTIKSDAPEYATYLINCIDASYKDGSAIVKIKGGTFVNFDPSNNAAEGAGTNFLADGYKVISEKHGTEIWYTVVPE</sequence>
<accession>A0ABR9QYR0</accession>
<keyword evidence="2" id="KW-1185">Reference proteome</keyword>
<dbReference type="EMBL" id="JADCKA010000012">
    <property type="protein sequence ID" value="MBE5035981.1"/>
    <property type="molecule type" value="Genomic_DNA"/>
</dbReference>
<evidence type="ECO:0008006" key="3">
    <source>
        <dbReference type="Google" id="ProtNLM"/>
    </source>
</evidence>